<dbReference type="InterPro" id="IPR011777">
    <property type="entry name" value="Geranylgeranyl_Rdtase_fam"/>
</dbReference>
<dbReference type="EMBL" id="VSWD01000013">
    <property type="protein sequence ID" value="KAK3084978.1"/>
    <property type="molecule type" value="Genomic_DNA"/>
</dbReference>
<dbReference type="Pfam" id="PF01494">
    <property type="entry name" value="FAD_binding_3"/>
    <property type="match status" value="1"/>
</dbReference>
<dbReference type="SUPFAM" id="SSF51905">
    <property type="entry name" value="FAD/NAD(P)-binding domain"/>
    <property type="match status" value="1"/>
</dbReference>
<keyword evidence="4" id="KW-1185">Reference proteome</keyword>
<accession>A0AA88XI96</accession>
<dbReference type="InterPro" id="IPR036188">
    <property type="entry name" value="FAD/NAD-bd_sf"/>
</dbReference>
<dbReference type="GO" id="GO:0016628">
    <property type="term" value="F:oxidoreductase activity, acting on the CH-CH group of donors, NAD or NADP as acceptor"/>
    <property type="evidence" value="ECO:0007669"/>
    <property type="project" value="InterPro"/>
</dbReference>
<evidence type="ECO:0000259" key="2">
    <source>
        <dbReference type="Pfam" id="PF01494"/>
    </source>
</evidence>
<feature type="domain" description="FAD-binding" evidence="2">
    <location>
        <begin position="50"/>
        <end position="366"/>
    </location>
</feature>
<name>A0AA88XI96_PINIB</name>
<dbReference type="PANTHER" id="PTHR42685">
    <property type="entry name" value="GERANYLGERANYL DIPHOSPHATE REDUCTASE"/>
    <property type="match status" value="1"/>
</dbReference>
<gene>
    <name evidence="3" type="ORF">FSP39_022304</name>
</gene>
<protein>
    <recommendedName>
        <fullName evidence="2">FAD-binding domain-containing protein</fullName>
    </recommendedName>
</protein>
<organism evidence="3 4">
    <name type="scientific">Pinctada imbricata</name>
    <name type="common">Atlantic pearl-oyster</name>
    <name type="synonym">Pinctada martensii</name>
    <dbReference type="NCBI Taxonomy" id="66713"/>
    <lineage>
        <taxon>Eukaryota</taxon>
        <taxon>Metazoa</taxon>
        <taxon>Spiralia</taxon>
        <taxon>Lophotrochozoa</taxon>
        <taxon>Mollusca</taxon>
        <taxon>Bivalvia</taxon>
        <taxon>Autobranchia</taxon>
        <taxon>Pteriomorphia</taxon>
        <taxon>Pterioida</taxon>
        <taxon>Pterioidea</taxon>
        <taxon>Pteriidae</taxon>
        <taxon>Pinctada</taxon>
    </lineage>
</organism>
<proteinExistence type="predicted"/>
<dbReference type="InterPro" id="IPR050407">
    <property type="entry name" value="Geranylgeranyl_reductase"/>
</dbReference>
<comment type="caution">
    <text evidence="3">The sequence shown here is derived from an EMBL/GenBank/DDBJ whole genome shotgun (WGS) entry which is preliminary data.</text>
</comment>
<feature type="transmembrane region" description="Helical" evidence="1">
    <location>
        <begin position="7"/>
        <end position="23"/>
    </location>
</feature>
<dbReference type="Gene3D" id="3.50.50.60">
    <property type="entry name" value="FAD/NAD(P)-binding domain"/>
    <property type="match status" value="1"/>
</dbReference>
<dbReference type="PANTHER" id="PTHR42685:SF22">
    <property type="entry name" value="CONDITIONED MEDIUM FACTOR RECEPTOR 1"/>
    <property type="match status" value="1"/>
</dbReference>
<dbReference type="PRINTS" id="PR00420">
    <property type="entry name" value="RNGMNOXGNASE"/>
</dbReference>
<dbReference type="NCBIfam" id="TIGR02032">
    <property type="entry name" value="GG-red-SF"/>
    <property type="match status" value="1"/>
</dbReference>
<evidence type="ECO:0000256" key="1">
    <source>
        <dbReference type="SAM" id="Phobius"/>
    </source>
</evidence>
<keyword evidence="1" id="KW-1133">Transmembrane helix</keyword>
<dbReference type="InterPro" id="IPR002938">
    <property type="entry name" value="FAD-bd"/>
</dbReference>
<keyword evidence="1" id="KW-0812">Transmembrane</keyword>
<dbReference type="GO" id="GO:0071949">
    <property type="term" value="F:FAD binding"/>
    <property type="evidence" value="ECO:0007669"/>
    <property type="project" value="InterPro"/>
</dbReference>
<sequence>METVLEVLCILIILLCVAYLYFWRKLDKQVSDFPVKFADDKKKNVVKDNYDVVICGAGPAGATCAYYLAKLGWKCLLLEKKKFPRDKYCGDAVCKTAIEILMDMGIYHQLIQENKARVADSGGLCSPGGLSYIGRSKEILGEIPAAIACKRIHLDEAIAMAAKRMGADLYEDWSVSEAKFDQETGLWSVYRENSTEIFKARVLICADGAPSRLATQLGIITRPPDSTCSRAYVEGGTHKFNADGVIFYNKDMLPGYSALFRHPNNELNYCVYIIPGNPEVTPERLPHWHDHLKSKDPNISRALGNDYRMEKMKAASLRLGGEEVTYDDHVLVIGDAAGMIDPLTGEGIHHAMEGGKMAAIFLDEAIKHGNYDKDVMRLYHNRWMHKFGYDFKWSMVFCQMMYRFPILLDAAAAAVQRKGDKFLARWADIMTGRVPKIHLLKPEYSVTIGFELIRLLIARFGGSQGKLKKTE</sequence>
<evidence type="ECO:0000313" key="3">
    <source>
        <dbReference type="EMBL" id="KAK3084978.1"/>
    </source>
</evidence>
<keyword evidence="1" id="KW-0472">Membrane</keyword>
<dbReference type="AlphaFoldDB" id="A0AA88XI96"/>
<dbReference type="Proteomes" id="UP001186944">
    <property type="component" value="Unassembled WGS sequence"/>
</dbReference>
<evidence type="ECO:0000313" key="4">
    <source>
        <dbReference type="Proteomes" id="UP001186944"/>
    </source>
</evidence>
<reference evidence="3" key="1">
    <citation type="submission" date="2019-08" db="EMBL/GenBank/DDBJ databases">
        <title>The improved chromosome-level genome for the pearl oyster Pinctada fucata martensii using PacBio sequencing and Hi-C.</title>
        <authorList>
            <person name="Zheng Z."/>
        </authorList>
    </citation>
    <scope>NUCLEOTIDE SEQUENCE</scope>
    <source>
        <strain evidence="3">ZZ-2019</strain>
        <tissue evidence="3">Adductor muscle</tissue>
    </source>
</reference>